<feature type="region of interest" description="Disordered" evidence="1">
    <location>
        <begin position="1"/>
        <end position="75"/>
    </location>
</feature>
<feature type="compositionally biased region" description="Low complexity" evidence="1">
    <location>
        <begin position="28"/>
        <end position="39"/>
    </location>
</feature>
<proteinExistence type="predicted"/>
<dbReference type="EMBL" id="LT853887">
    <property type="protein sequence ID" value="SMR06073.1"/>
    <property type="molecule type" value="Genomic_DNA"/>
</dbReference>
<organism evidence="2 3">
    <name type="scientific">Xanthomonas fragariae</name>
    <dbReference type="NCBI Taxonomy" id="48664"/>
    <lineage>
        <taxon>Bacteria</taxon>
        <taxon>Pseudomonadati</taxon>
        <taxon>Pseudomonadota</taxon>
        <taxon>Gammaproteobacteria</taxon>
        <taxon>Lysobacterales</taxon>
        <taxon>Lysobacteraceae</taxon>
        <taxon>Xanthomonas</taxon>
    </lineage>
</organism>
<accession>A0A1Y6HWZ0</accession>
<dbReference type="AlphaFoldDB" id="A0A1Y6HWZ0"/>
<dbReference type="RefSeq" id="WP_002804300.1">
    <property type="nucleotide sequence ID" value="NZ_CP016832.1"/>
</dbReference>
<dbReference type="Proteomes" id="UP000195953">
    <property type="component" value="Plasmid pPD5205-21"/>
</dbReference>
<evidence type="ECO:0000256" key="1">
    <source>
        <dbReference type="SAM" id="MobiDB-lite"/>
    </source>
</evidence>
<geneLocation type="plasmid" evidence="3">
    <name>ppd5205.21</name>
</geneLocation>
<evidence type="ECO:0008006" key="4">
    <source>
        <dbReference type="Google" id="ProtNLM"/>
    </source>
</evidence>
<reference evidence="2 3" key="1">
    <citation type="submission" date="2017-05" db="EMBL/GenBank/DDBJ databases">
        <authorList>
            <person name="Song R."/>
            <person name="Chenine A.L."/>
            <person name="Ruprecht R.M."/>
        </authorList>
    </citation>
    <scope>NUCLEOTIDE SEQUENCE [LARGE SCALE GENOMIC DNA]</scope>
    <source>
        <strain evidence="2">PD5205</strain>
        <plasmid evidence="3">ppd5205.21</plasmid>
    </source>
</reference>
<gene>
    <name evidence="2" type="ORF">PD5205_04132</name>
</gene>
<sequence>MADVSKLKGRSTLGTPPSLDEASTNLTAPEIAPVAVPAERAARPIRPARESKPAQTPPARDPARPDGRTTRRTNRTVQFATRVTPEFDRRVREVAAREGLLLVEVLELALDLYESQKSSR</sequence>
<dbReference type="KEGG" id="xfr:BER92_19540"/>
<evidence type="ECO:0000313" key="3">
    <source>
        <dbReference type="Proteomes" id="UP000195953"/>
    </source>
</evidence>
<protein>
    <recommendedName>
        <fullName evidence="4">Stability/partitioning determinant</fullName>
    </recommendedName>
</protein>
<evidence type="ECO:0000313" key="2">
    <source>
        <dbReference type="EMBL" id="SMR06073.1"/>
    </source>
</evidence>
<name>A0A1Y6HWZ0_9XANT</name>